<dbReference type="SUPFAM" id="SSF55874">
    <property type="entry name" value="ATPase domain of HSP90 chaperone/DNA topoisomerase II/histidine kinase"/>
    <property type="match status" value="1"/>
</dbReference>
<dbReference type="GO" id="GO:0005524">
    <property type="term" value="F:ATP binding"/>
    <property type="evidence" value="ECO:0007669"/>
    <property type="project" value="UniProtKB-KW"/>
</dbReference>
<reference evidence="10" key="1">
    <citation type="submission" date="2022-09" db="EMBL/GenBank/DDBJ databases">
        <title>Tahibacter sp. nov., isolated from a fresh water.</title>
        <authorList>
            <person name="Baek J.H."/>
            <person name="Lee J.K."/>
            <person name="Kim J.M."/>
            <person name="Jeon C.O."/>
        </authorList>
    </citation>
    <scope>NUCLEOTIDE SEQUENCE</scope>
    <source>
        <strain evidence="10">W38</strain>
    </source>
</reference>
<dbReference type="Gene3D" id="3.30.450.20">
    <property type="entry name" value="PAS domain"/>
    <property type="match status" value="2"/>
</dbReference>
<dbReference type="InterPro" id="IPR005467">
    <property type="entry name" value="His_kinase_dom"/>
</dbReference>
<dbReference type="EMBL" id="CP104694">
    <property type="protein sequence ID" value="UXI70207.1"/>
    <property type="molecule type" value="Genomic_DNA"/>
</dbReference>
<dbReference type="SMART" id="SM00388">
    <property type="entry name" value="HisKA"/>
    <property type="match status" value="1"/>
</dbReference>
<dbReference type="PRINTS" id="PR00344">
    <property type="entry name" value="BCTRLSENSOR"/>
</dbReference>
<keyword evidence="10" id="KW-0547">Nucleotide-binding</keyword>
<dbReference type="SMART" id="SM00091">
    <property type="entry name" value="PAS"/>
    <property type="match status" value="2"/>
</dbReference>
<dbReference type="NCBIfam" id="TIGR00229">
    <property type="entry name" value="sensory_box"/>
    <property type="match status" value="1"/>
</dbReference>
<organism evidence="10 11">
    <name type="scientific">Tahibacter amnicola</name>
    <dbReference type="NCBI Taxonomy" id="2976241"/>
    <lineage>
        <taxon>Bacteria</taxon>
        <taxon>Pseudomonadati</taxon>
        <taxon>Pseudomonadota</taxon>
        <taxon>Gammaproteobacteria</taxon>
        <taxon>Lysobacterales</taxon>
        <taxon>Rhodanobacteraceae</taxon>
        <taxon>Tahibacter</taxon>
    </lineage>
</organism>
<dbReference type="PANTHER" id="PTHR43711:SF1">
    <property type="entry name" value="HISTIDINE KINASE 1"/>
    <property type="match status" value="1"/>
</dbReference>
<keyword evidence="5" id="KW-0418">Kinase</keyword>
<dbReference type="Proteomes" id="UP001064632">
    <property type="component" value="Chromosome"/>
</dbReference>
<comment type="catalytic activity">
    <reaction evidence="1">
        <text>ATP + protein L-histidine = ADP + protein N-phospho-L-histidine.</text>
        <dbReference type="EC" id="2.7.13.3"/>
    </reaction>
</comment>
<dbReference type="Gene3D" id="3.30.565.10">
    <property type="entry name" value="Histidine kinase-like ATPase, C-terminal domain"/>
    <property type="match status" value="1"/>
</dbReference>
<evidence type="ECO:0000256" key="8">
    <source>
        <dbReference type="SAM" id="Phobius"/>
    </source>
</evidence>
<dbReference type="InterPro" id="IPR003661">
    <property type="entry name" value="HisK_dim/P_dom"/>
</dbReference>
<dbReference type="Pfam" id="PF13426">
    <property type="entry name" value="PAS_9"/>
    <property type="match status" value="1"/>
</dbReference>
<evidence type="ECO:0000256" key="5">
    <source>
        <dbReference type="ARBA" id="ARBA00022777"/>
    </source>
</evidence>
<gene>
    <name evidence="10" type="ORF">N4264_11410</name>
</gene>
<name>A0ABY6BL57_9GAMM</name>
<dbReference type="InterPro" id="IPR013656">
    <property type="entry name" value="PAS_4"/>
</dbReference>
<feature type="transmembrane region" description="Helical" evidence="8">
    <location>
        <begin position="143"/>
        <end position="162"/>
    </location>
</feature>
<dbReference type="Gene3D" id="1.10.287.130">
    <property type="match status" value="1"/>
</dbReference>
<dbReference type="CDD" id="cd16922">
    <property type="entry name" value="HATPase_EvgS-ArcB-TorS-like"/>
    <property type="match status" value="1"/>
</dbReference>
<evidence type="ECO:0000256" key="7">
    <source>
        <dbReference type="SAM" id="Coils"/>
    </source>
</evidence>
<dbReference type="InterPro" id="IPR003594">
    <property type="entry name" value="HATPase_dom"/>
</dbReference>
<evidence type="ECO:0000256" key="1">
    <source>
        <dbReference type="ARBA" id="ARBA00000085"/>
    </source>
</evidence>
<dbReference type="InterPro" id="IPR000014">
    <property type="entry name" value="PAS"/>
</dbReference>
<dbReference type="CDD" id="cd00130">
    <property type="entry name" value="PAS"/>
    <property type="match status" value="2"/>
</dbReference>
<feature type="transmembrane region" description="Helical" evidence="8">
    <location>
        <begin position="215"/>
        <end position="234"/>
    </location>
</feature>
<feature type="transmembrane region" description="Helical" evidence="8">
    <location>
        <begin position="76"/>
        <end position="98"/>
    </location>
</feature>
<dbReference type="Pfam" id="PF05227">
    <property type="entry name" value="CHASE3"/>
    <property type="match status" value="1"/>
</dbReference>
<dbReference type="InterPro" id="IPR004358">
    <property type="entry name" value="Sig_transdc_His_kin-like_C"/>
</dbReference>
<protein>
    <recommendedName>
        <fullName evidence="2">histidine kinase</fullName>
        <ecNumber evidence="2">2.7.13.3</ecNumber>
    </recommendedName>
</protein>
<evidence type="ECO:0000313" key="11">
    <source>
        <dbReference type="Proteomes" id="UP001064632"/>
    </source>
</evidence>
<dbReference type="RefSeq" id="WP_261697158.1">
    <property type="nucleotide sequence ID" value="NZ_CP104694.1"/>
</dbReference>
<dbReference type="Pfam" id="PF00512">
    <property type="entry name" value="HisKA"/>
    <property type="match status" value="1"/>
</dbReference>
<keyword evidence="8" id="KW-0812">Transmembrane</keyword>
<keyword evidence="8" id="KW-0472">Membrane</keyword>
<evidence type="ECO:0000256" key="3">
    <source>
        <dbReference type="ARBA" id="ARBA00022553"/>
    </source>
</evidence>
<keyword evidence="4" id="KW-0808">Transferase</keyword>
<proteinExistence type="predicted"/>
<sequence length="922" mass="100802">MTYFLPSHLHRIGQLRSVLTLGVGIGAIAGWTLDVHWLVGEQLSADRIRIQSAIALTLYGMVLVGRDWLSRTRQSFGIALAGALLVALAGSNLSYYVAELSAPPTGLHPALTQIHLERMTPATALGYFLLGAALWIDWMRNERIWSASAAIGLAVAAMGSLSRLGRLSSSYAGIVVWSYTGITLLTAVGFVTGGMSQYLWATRRARARWVLSRRASAAFGIAIALLLTVTGWAYSSMARMVDTTNQVNQTREVIAQIHALETDVAVLESAQRRVQADAGQSTRDRWTDAVAAVSRDARVLQTLLATNPAQHERVSQLLAGVSERVAVGRQVLGANGHTDADRLAEVSNRDIVIGDRIAVLFKQLRQQEDQLLDGRLASSQAASQETFLLLPLGVLVSLAILMITLFALNDGADERQRVQNALAEREDLFSKAFRLSPDCMLIVRLADRTVVKASESACKLWNTTEEEVVGKPTSAFCQWDDPEQREAFMDALRQRGESLNQEVLLHLHDGRELTFAISARLAMFGGEPSILSVMHDITDRKRDEMALRRSEMRYRGTLDCMLEGCQIIDRDWRYAYLNDAAAAHGRQPKEALLGRKLTDCFPGIEATPLFAIMSRCMEERVGVVLENEYTFPDGVRVWYELGIQPAPEGIFILSLDISARKAAEKILHDTNRELERLVTERTCELQKAKEQAESSDRLKSEFLATMSHELRTPLNAIIGFTGTLLMKLPGPLTTTQEKQLVTVQASARHLLSLINDILDVAKIESGKVKLVLEPLACQPLIDSVVAALGASAAAKEIGLHVVVPATPVIVNADRRALEQILINLVSNAIKFTEQGAVSVALELSDCAILLRVIDSGIGIAPEDQVRLFRSFVQISDGAPGRAEGTGLGLYLSQALARLMEGQIAVTSEAGKGSTFTLQLPRP</sequence>
<dbReference type="InterPro" id="IPR036097">
    <property type="entry name" value="HisK_dim/P_sf"/>
</dbReference>
<accession>A0ABY6BL57</accession>
<evidence type="ECO:0000256" key="6">
    <source>
        <dbReference type="ARBA" id="ARBA00023012"/>
    </source>
</evidence>
<keyword evidence="6" id="KW-0902">Two-component regulatory system</keyword>
<dbReference type="CDD" id="cd00082">
    <property type="entry name" value="HisKA"/>
    <property type="match status" value="1"/>
</dbReference>
<feature type="coiled-coil region" evidence="7">
    <location>
        <begin position="660"/>
        <end position="691"/>
    </location>
</feature>
<dbReference type="PANTHER" id="PTHR43711">
    <property type="entry name" value="TWO-COMPONENT HISTIDINE KINASE"/>
    <property type="match status" value="1"/>
</dbReference>
<dbReference type="InterPro" id="IPR050736">
    <property type="entry name" value="Sensor_HK_Regulatory"/>
</dbReference>
<dbReference type="SUPFAM" id="SSF55785">
    <property type="entry name" value="PYP-like sensor domain (PAS domain)"/>
    <property type="match status" value="2"/>
</dbReference>
<dbReference type="InterPro" id="IPR007891">
    <property type="entry name" value="CHASE3"/>
</dbReference>
<evidence type="ECO:0000256" key="4">
    <source>
        <dbReference type="ARBA" id="ARBA00022679"/>
    </source>
</evidence>
<feature type="transmembrane region" description="Helical" evidence="8">
    <location>
        <begin position="50"/>
        <end position="69"/>
    </location>
</feature>
<dbReference type="InterPro" id="IPR035965">
    <property type="entry name" value="PAS-like_dom_sf"/>
</dbReference>
<keyword evidence="10" id="KW-0067">ATP-binding</keyword>
<keyword evidence="11" id="KW-1185">Reference proteome</keyword>
<dbReference type="SUPFAM" id="SSF47384">
    <property type="entry name" value="Homodimeric domain of signal transducing histidine kinase"/>
    <property type="match status" value="1"/>
</dbReference>
<feature type="domain" description="Histidine kinase" evidence="9">
    <location>
        <begin position="705"/>
        <end position="922"/>
    </location>
</feature>
<evidence type="ECO:0000259" key="9">
    <source>
        <dbReference type="PROSITE" id="PS50109"/>
    </source>
</evidence>
<keyword evidence="8" id="KW-1133">Transmembrane helix</keyword>
<dbReference type="Pfam" id="PF08448">
    <property type="entry name" value="PAS_4"/>
    <property type="match status" value="1"/>
</dbReference>
<dbReference type="InterPro" id="IPR036890">
    <property type="entry name" value="HATPase_C_sf"/>
</dbReference>
<evidence type="ECO:0000256" key="2">
    <source>
        <dbReference type="ARBA" id="ARBA00012438"/>
    </source>
</evidence>
<keyword evidence="7" id="KW-0175">Coiled coil</keyword>
<dbReference type="SMART" id="SM00387">
    <property type="entry name" value="HATPase_c"/>
    <property type="match status" value="1"/>
</dbReference>
<dbReference type="EC" id="2.7.13.3" evidence="2"/>
<feature type="transmembrane region" description="Helical" evidence="8">
    <location>
        <begin position="118"/>
        <end position="136"/>
    </location>
</feature>
<feature type="transmembrane region" description="Helical" evidence="8">
    <location>
        <begin position="18"/>
        <end position="38"/>
    </location>
</feature>
<feature type="transmembrane region" description="Helical" evidence="8">
    <location>
        <begin position="174"/>
        <end position="194"/>
    </location>
</feature>
<dbReference type="PROSITE" id="PS50109">
    <property type="entry name" value="HIS_KIN"/>
    <property type="match status" value="1"/>
</dbReference>
<keyword evidence="3" id="KW-0597">Phosphoprotein</keyword>
<evidence type="ECO:0000313" key="10">
    <source>
        <dbReference type="EMBL" id="UXI70207.1"/>
    </source>
</evidence>
<dbReference type="Pfam" id="PF02518">
    <property type="entry name" value="HATPase_c"/>
    <property type="match status" value="1"/>
</dbReference>